<dbReference type="NCBIfam" id="TIGR04456">
    <property type="entry name" value="LruC_dom"/>
    <property type="match status" value="1"/>
</dbReference>
<dbReference type="AlphaFoldDB" id="A0A5B3G7U7"/>
<protein>
    <submittedName>
        <fullName evidence="1">LruC domain-containing protein</fullName>
    </submittedName>
</protein>
<proteinExistence type="predicted"/>
<name>A0A5B3G7U7_9BACT</name>
<dbReference type="PROSITE" id="PS51257">
    <property type="entry name" value="PROKAR_LIPOPROTEIN"/>
    <property type="match status" value="1"/>
</dbReference>
<evidence type="ECO:0000313" key="1">
    <source>
        <dbReference type="EMBL" id="KAA2369159.1"/>
    </source>
</evidence>
<gene>
    <name evidence="1" type="ORF">F2Y13_09215</name>
</gene>
<reference evidence="1 2" key="1">
    <citation type="journal article" date="2019" name="Nat. Med.">
        <title>A library of human gut bacterial isolates paired with longitudinal multiomics data enables mechanistic microbiome research.</title>
        <authorList>
            <person name="Poyet M."/>
            <person name="Groussin M."/>
            <person name="Gibbons S.M."/>
            <person name="Avila-Pacheco J."/>
            <person name="Jiang X."/>
            <person name="Kearney S.M."/>
            <person name="Perrotta A.R."/>
            <person name="Berdy B."/>
            <person name="Zhao S."/>
            <person name="Lieberman T.D."/>
            <person name="Swanson P.K."/>
            <person name="Smith M."/>
            <person name="Roesemann S."/>
            <person name="Alexander J.E."/>
            <person name="Rich S.A."/>
            <person name="Livny J."/>
            <person name="Vlamakis H."/>
            <person name="Clish C."/>
            <person name="Bullock K."/>
            <person name="Deik A."/>
            <person name="Scott J."/>
            <person name="Pierce K.A."/>
            <person name="Xavier R.J."/>
            <person name="Alm E.J."/>
        </authorList>
    </citation>
    <scope>NUCLEOTIDE SEQUENCE [LARGE SCALE GENOMIC DNA]</scope>
    <source>
        <strain evidence="1 2">BIOML-A2</strain>
    </source>
</reference>
<dbReference type="RefSeq" id="WP_149887452.1">
    <property type="nucleotide sequence ID" value="NZ_VVXK01000012.1"/>
</dbReference>
<dbReference type="Proteomes" id="UP000323567">
    <property type="component" value="Unassembled WGS sequence"/>
</dbReference>
<accession>A0A5B3G7U7</accession>
<evidence type="ECO:0000313" key="2">
    <source>
        <dbReference type="Proteomes" id="UP000323567"/>
    </source>
</evidence>
<dbReference type="EMBL" id="VVXK01000012">
    <property type="protein sequence ID" value="KAA2369159.1"/>
    <property type="molecule type" value="Genomic_DNA"/>
</dbReference>
<organism evidence="1 2">
    <name type="scientific">Alistipes shahii</name>
    <dbReference type="NCBI Taxonomy" id="328814"/>
    <lineage>
        <taxon>Bacteria</taxon>
        <taxon>Pseudomonadati</taxon>
        <taxon>Bacteroidota</taxon>
        <taxon>Bacteroidia</taxon>
        <taxon>Bacteroidales</taxon>
        <taxon>Rikenellaceae</taxon>
        <taxon>Alistipes</taxon>
    </lineage>
</organism>
<dbReference type="InterPro" id="IPR031025">
    <property type="entry name" value="LruC_dom"/>
</dbReference>
<comment type="caution">
    <text evidence="1">The sequence shown here is derived from an EMBL/GenBank/DDBJ whole genome shotgun (WGS) entry which is preliminary data.</text>
</comment>
<sequence>MYISRLAFVLAALSTASCIDKDVDNTEFYEKYARGFDNRTTVAVNIASEVAGEYYAVYFGNPYDGESLVKQPALTGFTPVSTTLDVPKDVERLYVVAQGEMKSYEVGNLSISAAARPGPQTRAADVNPVSARVMTAVNSVYFPEKTNNVRGDDLFKCTDLVIDRTPSSGDFDEAEIWLTFLGDGGCRQSQLFGKLWFYTYPSSKQDGLTPGDCTFYGVKDGEVVAIPYSEVRAQCSWVFYTREEFSSNIASYKRYKLGVFPKGLNLGFVYIGNSTVSNGGFRFTTPWLNERVQDYTLTYQDDKKTFRIVDRHLANGYICHVTEGDFQGNILGMENRVVTESAKYDGDYNDILCMIESNPRTIAPGEEVEIGNSGNKDPEEIACKTSVGLYLFEDNYPYRGDFDFNDAVVQYEIRDYYQSKNRAKQITVQLMATGSHMSNSFGFRDSKGFQPFLSGLKGYRNVYAAQAFEPVGEPVVQTLYGDVVPWLKNESEYYIYPSSFNTAEYPSVLDIPVSDPDDASWKFEWPQEMQSIDDCYWFLKSASGGSREKDWYKRPKDAALLFGR</sequence>